<accession>A0A3S5BMW9</accession>
<sequence length="224" mass="23544">MGYGSLFCKIWLVYLTATRRRRHKAAETSATMVGHVNATSRCTSKVPRKIAEAVSTNTGKNFSTSTTGFVEKGGQLFTRKRGVEASQLGLLKWRGPKSSSCEERCDARVGGGGGSSINGNATASGTATVGIGESNVVGENDDNVAFDNCLKGPNCVSVLMSLTSTSSSPIKVIPGQTETVSLPSSPSAIPKPSVWEAYVLLAVLLLVDSLMLILWQITSSSPIV</sequence>
<name>A0A3S5BMW9_9PLAT</name>
<organism evidence="1 2">
    <name type="scientific">Protopolystoma xenopodis</name>
    <dbReference type="NCBI Taxonomy" id="117903"/>
    <lineage>
        <taxon>Eukaryota</taxon>
        <taxon>Metazoa</taxon>
        <taxon>Spiralia</taxon>
        <taxon>Lophotrochozoa</taxon>
        <taxon>Platyhelminthes</taxon>
        <taxon>Monogenea</taxon>
        <taxon>Polyopisthocotylea</taxon>
        <taxon>Polystomatidea</taxon>
        <taxon>Polystomatidae</taxon>
        <taxon>Protopolystoma</taxon>
    </lineage>
</organism>
<protein>
    <submittedName>
        <fullName evidence="1">Uncharacterized protein</fullName>
    </submittedName>
</protein>
<proteinExistence type="predicted"/>
<comment type="caution">
    <text evidence="1">The sequence shown here is derived from an EMBL/GenBank/DDBJ whole genome shotgun (WGS) entry which is preliminary data.</text>
</comment>
<evidence type="ECO:0000313" key="1">
    <source>
        <dbReference type="EMBL" id="VEL09886.1"/>
    </source>
</evidence>
<dbReference type="Proteomes" id="UP000784294">
    <property type="component" value="Unassembled WGS sequence"/>
</dbReference>
<gene>
    <name evidence="1" type="ORF">PXEA_LOCUS3326</name>
</gene>
<reference evidence="1" key="1">
    <citation type="submission" date="2018-11" db="EMBL/GenBank/DDBJ databases">
        <authorList>
            <consortium name="Pathogen Informatics"/>
        </authorList>
    </citation>
    <scope>NUCLEOTIDE SEQUENCE</scope>
</reference>
<evidence type="ECO:0000313" key="2">
    <source>
        <dbReference type="Proteomes" id="UP000784294"/>
    </source>
</evidence>
<dbReference type="EMBL" id="CAAALY010007498">
    <property type="protein sequence ID" value="VEL09886.1"/>
    <property type="molecule type" value="Genomic_DNA"/>
</dbReference>
<dbReference type="AlphaFoldDB" id="A0A3S5BMW9"/>
<keyword evidence="2" id="KW-1185">Reference proteome</keyword>